<keyword evidence="3" id="KW-0548">Nucleotidyltransferase</keyword>
<organism evidence="8 9">
    <name type="scientific">Coraliomargarita sinensis</name>
    <dbReference type="NCBI Taxonomy" id="2174842"/>
    <lineage>
        <taxon>Bacteria</taxon>
        <taxon>Pseudomonadati</taxon>
        <taxon>Verrucomicrobiota</taxon>
        <taxon>Opitutia</taxon>
        <taxon>Puniceicoccales</taxon>
        <taxon>Coraliomargaritaceae</taxon>
        <taxon>Coraliomargarita</taxon>
    </lineage>
</organism>
<evidence type="ECO:0000313" key="9">
    <source>
        <dbReference type="Proteomes" id="UP000247099"/>
    </source>
</evidence>
<keyword evidence="2" id="KW-0808">Transferase</keyword>
<dbReference type="Pfam" id="PF21755">
    <property type="entry name" value="DacZ_P"/>
    <property type="match status" value="1"/>
</dbReference>
<dbReference type="InterPro" id="IPR050338">
    <property type="entry name" value="DisA"/>
</dbReference>
<dbReference type="Pfam" id="PF02457">
    <property type="entry name" value="DAC"/>
    <property type="match status" value="1"/>
</dbReference>
<feature type="domain" description="PTS EIIA type-2" evidence="6">
    <location>
        <begin position="6"/>
        <end position="149"/>
    </location>
</feature>
<dbReference type="PROSITE" id="PS51094">
    <property type="entry name" value="PTS_EIIA_TYPE_2"/>
    <property type="match status" value="1"/>
</dbReference>
<dbReference type="InterPro" id="IPR036888">
    <property type="entry name" value="DNA_integrity_DisA_N_sf"/>
</dbReference>
<keyword evidence="5" id="KW-0067">ATP-binding</keyword>
<accession>A0A317ZLN8</accession>
<dbReference type="GO" id="GO:0106408">
    <property type="term" value="F:diadenylate cyclase activity"/>
    <property type="evidence" value="ECO:0007669"/>
    <property type="project" value="UniProtKB-EC"/>
</dbReference>
<reference evidence="8 9" key="1">
    <citation type="submission" date="2018-05" db="EMBL/GenBank/DDBJ databases">
        <title>Coraliomargarita sinensis sp. nov., isolated from a marine solar saltern.</title>
        <authorList>
            <person name="Zhou L.Y."/>
        </authorList>
    </citation>
    <scope>NUCLEOTIDE SEQUENCE [LARGE SCALE GENOMIC DNA]</scope>
    <source>
        <strain evidence="8 9">WN38</strain>
    </source>
</reference>
<dbReference type="GO" id="GO:0005524">
    <property type="term" value="F:ATP binding"/>
    <property type="evidence" value="ECO:0007669"/>
    <property type="project" value="UniProtKB-KW"/>
</dbReference>
<dbReference type="RefSeq" id="WP_110130144.1">
    <property type="nucleotide sequence ID" value="NZ_QHJQ01000002.1"/>
</dbReference>
<dbReference type="PROSITE" id="PS51794">
    <property type="entry name" value="DAC"/>
    <property type="match status" value="1"/>
</dbReference>
<evidence type="ECO:0000256" key="4">
    <source>
        <dbReference type="ARBA" id="ARBA00022741"/>
    </source>
</evidence>
<dbReference type="PANTHER" id="PTHR34185:SF1">
    <property type="entry name" value="DIADENYLATE CYCLASE"/>
    <property type="match status" value="1"/>
</dbReference>
<feature type="domain" description="DAC" evidence="7">
    <location>
        <begin position="287"/>
        <end position="446"/>
    </location>
</feature>
<dbReference type="Proteomes" id="UP000247099">
    <property type="component" value="Unassembled WGS sequence"/>
</dbReference>
<evidence type="ECO:0000256" key="2">
    <source>
        <dbReference type="ARBA" id="ARBA00022679"/>
    </source>
</evidence>
<evidence type="ECO:0000256" key="3">
    <source>
        <dbReference type="ARBA" id="ARBA00022695"/>
    </source>
</evidence>
<evidence type="ECO:0008006" key="10">
    <source>
        <dbReference type="Google" id="ProtNLM"/>
    </source>
</evidence>
<dbReference type="SUPFAM" id="SSF143597">
    <property type="entry name" value="YojJ-like"/>
    <property type="match status" value="1"/>
</dbReference>
<dbReference type="Gene3D" id="3.40.1700.10">
    <property type="entry name" value="DNA integrity scanning protein, DisA, N-terminal domain"/>
    <property type="match status" value="1"/>
</dbReference>
<evidence type="ECO:0000256" key="5">
    <source>
        <dbReference type="ARBA" id="ARBA00022840"/>
    </source>
</evidence>
<dbReference type="InterPro" id="IPR002178">
    <property type="entry name" value="PTS_EIIA_type-2_dom"/>
</dbReference>
<evidence type="ECO:0000259" key="6">
    <source>
        <dbReference type="PROSITE" id="PS51094"/>
    </source>
</evidence>
<dbReference type="InterPro" id="IPR016152">
    <property type="entry name" value="PTrfase/Anion_transptr"/>
</dbReference>
<comment type="caution">
    <text evidence="8">The sequence shown here is derived from an EMBL/GenBank/DDBJ whole genome shotgun (WGS) entry which is preliminary data.</text>
</comment>
<dbReference type="Pfam" id="PF00359">
    <property type="entry name" value="PTS_EIIA_2"/>
    <property type="match status" value="1"/>
</dbReference>
<sequence>MRIDRYIAVSRVVDLESTDFESAIAELLEVCDFSKEKGLSKKRLLNDLLDREKQMTTYLGNGVCLPHTRVSMKRPYMIAVGRCPGGLDYDGQAEYKNIRYVFLLLAAKNARSYLYSLASLARIFQDKSHMERLNAAHKLSDFRKEVKLVFGGEGDKPRRRHNRFNNLILREAAKIAKGANCSTVLVFGDTFGGGVEFGSKFKGFKTVLIAHGTSDAATEREEIDAVLPIRSFSNERFSQLRSAVLIGLTRGVFKSNDRLCCVGGLRQSNQFDSITVVDIEREFQTVFATKNDMLPASVKPEVIERVLGIATELAVEGREGHPVGCLFTLGNSDKISEYSKPLILNPFYGYKDEDRNILNPFMDETVKELSSIDGAFIIRGDGVLVSAGSLLYPPNYNHELPGGLGSRHAAAAAITQAVDCLSIVVSGSTGQVTLFRKGKMLPLIEKALVRNA</sequence>
<proteinExistence type="inferred from homology"/>
<dbReference type="SUPFAM" id="SSF55804">
    <property type="entry name" value="Phoshotransferase/anion transport protein"/>
    <property type="match status" value="1"/>
</dbReference>
<dbReference type="PANTHER" id="PTHR34185">
    <property type="entry name" value="DIADENYLATE CYCLASE"/>
    <property type="match status" value="1"/>
</dbReference>
<dbReference type="InterPro" id="IPR014499">
    <property type="entry name" value="DAC_DacZ"/>
</dbReference>
<dbReference type="InterPro" id="IPR048544">
    <property type="entry name" value="DacZ_P"/>
</dbReference>
<dbReference type="InterPro" id="IPR003390">
    <property type="entry name" value="DNA_integrity_scan_DisA_N"/>
</dbReference>
<keyword evidence="9" id="KW-1185">Reference proteome</keyword>
<comment type="catalytic activity">
    <reaction evidence="1">
        <text>2 ATP = 3',3'-c-di-AMP + 2 diphosphate</text>
        <dbReference type="Rhea" id="RHEA:35655"/>
        <dbReference type="ChEBI" id="CHEBI:30616"/>
        <dbReference type="ChEBI" id="CHEBI:33019"/>
        <dbReference type="ChEBI" id="CHEBI:71500"/>
        <dbReference type="EC" id="2.7.7.85"/>
    </reaction>
</comment>
<dbReference type="OrthoDB" id="95460at2"/>
<dbReference type="Gene3D" id="3.40.930.10">
    <property type="entry name" value="Mannitol-specific EII, Chain A"/>
    <property type="match status" value="1"/>
</dbReference>
<protein>
    <recommendedName>
        <fullName evidence="10">DAC domain-containing protein</fullName>
    </recommendedName>
</protein>
<gene>
    <name evidence="8" type="ORF">DDZ13_04060</name>
</gene>
<evidence type="ECO:0000256" key="1">
    <source>
        <dbReference type="ARBA" id="ARBA00000877"/>
    </source>
</evidence>
<keyword evidence="4" id="KW-0547">Nucleotide-binding</keyword>
<dbReference type="AlphaFoldDB" id="A0A317ZLN8"/>
<dbReference type="InParanoid" id="A0A317ZLN8"/>
<dbReference type="HAMAP" id="MF_00840">
    <property type="entry name" value="DacZ"/>
    <property type="match status" value="1"/>
</dbReference>
<dbReference type="GO" id="GO:0004016">
    <property type="term" value="F:adenylate cyclase activity"/>
    <property type="evidence" value="ECO:0007669"/>
    <property type="project" value="TreeGrafter"/>
</dbReference>
<name>A0A317ZLN8_9BACT</name>
<evidence type="ECO:0000259" key="7">
    <source>
        <dbReference type="PROSITE" id="PS51794"/>
    </source>
</evidence>
<dbReference type="EMBL" id="QHJQ01000002">
    <property type="protein sequence ID" value="PXA05143.1"/>
    <property type="molecule type" value="Genomic_DNA"/>
</dbReference>
<evidence type="ECO:0000313" key="8">
    <source>
        <dbReference type="EMBL" id="PXA05143.1"/>
    </source>
</evidence>